<dbReference type="InterPro" id="IPR000719">
    <property type="entry name" value="Prot_kinase_dom"/>
</dbReference>
<evidence type="ECO:0000256" key="6">
    <source>
        <dbReference type="ARBA" id="ARBA00022840"/>
    </source>
</evidence>
<proteinExistence type="inferred from homology"/>
<dbReference type="SMART" id="SM00220">
    <property type="entry name" value="S_TKc"/>
    <property type="match status" value="1"/>
</dbReference>
<dbReference type="Gene3D" id="3.30.200.20">
    <property type="entry name" value="Phosphorylase Kinase, domain 1"/>
    <property type="match status" value="1"/>
</dbReference>
<dbReference type="EMBL" id="JABFUD020000013">
    <property type="protein sequence ID" value="KAI5071087.1"/>
    <property type="molecule type" value="Genomic_DNA"/>
</dbReference>
<evidence type="ECO:0000256" key="3">
    <source>
        <dbReference type="ARBA" id="ARBA00022679"/>
    </source>
</evidence>
<dbReference type="AlphaFoldDB" id="A0A9D4UNV4"/>
<evidence type="ECO:0000259" key="7">
    <source>
        <dbReference type="PROSITE" id="PS50011"/>
    </source>
</evidence>
<evidence type="ECO:0000256" key="4">
    <source>
        <dbReference type="ARBA" id="ARBA00022741"/>
    </source>
</evidence>
<evidence type="ECO:0000313" key="8">
    <source>
        <dbReference type="EMBL" id="KAI5071087.1"/>
    </source>
</evidence>
<comment type="similarity">
    <text evidence="1">Belongs to the protein kinase superfamily. CMGC Ser/Thr protein kinase family. MAP kinase subfamily.</text>
</comment>
<dbReference type="PROSITE" id="PS01351">
    <property type="entry name" value="MAPK"/>
    <property type="match status" value="1"/>
</dbReference>
<dbReference type="Gene3D" id="1.10.510.10">
    <property type="entry name" value="Transferase(Phosphotransferase) domain 1"/>
    <property type="match status" value="1"/>
</dbReference>
<protein>
    <recommendedName>
        <fullName evidence="7">Protein kinase domain-containing protein</fullName>
    </recommendedName>
</protein>
<dbReference type="OrthoDB" id="192887at2759"/>
<keyword evidence="5" id="KW-0418">Kinase</keyword>
<dbReference type="GO" id="GO:0005524">
    <property type="term" value="F:ATP binding"/>
    <property type="evidence" value="ECO:0007669"/>
    <property type="project" value="UniProtKB-KW"/>
</dbReference>
<dbReference type="InterPro" id="IPR050117">
    <property type="entry name" value="MAPK"/>
</dbReference>
<organism evidence="8 9">
    <name type="scientific">Adiantum capillus-veneris</name>
    <name type="common">Maidenhair fern</name>
    <dbReference type="NCBI Taxonomy" id="13818"/>
    <lineage>
        <taxon>Eukaryota</taxon>
        <taxon>Viridiplantae</taxon>
        <taxon>Streptophyta</taxon>
        <taxon>Embryophyta</taxon>
        <taxon>Tracheophyta</taxon>
        <taxon>Polypodiopsida</taxon>
        <taxon>Polypodiidae</taxon>
        <taxon>Polypodiales</taxon>
        <taxon>Pteridineae</taxon>
        <taxon>Pteridaceae</taxon>
        <taxon>Vittarioideae</taxon>
        <taxon>Adiantum</taxon>
    </lineage>
</organism>
<dbReference type="InterPro" id="IPR003527">
    <property type="entry name" value="MAP_kinase_CS"/>
</dbReference>
<comment type="caution">
    <text evidence="8">The sequence shown here is derived from an EMBL/GenBank/DDBJ whole genome shotgun (WGS) entry which is preliminary data.</text>
</comment>
<dbReference type="SUPFAM" id="SSF56112">
    <property type="entry name" value="Protein kinase-like (PK-like)"/>
    <property type="match status" value="1"/>
</dbReference>
<evidence type="ECO:0000256" key="1">
    <source>
        <dbReference type="ARBA" id="ARBA00008832"/>
    </source>
</evidence>
<dbReference type="Proteomes" id="UP000886520">
    <property type="component" value="Chromosome 13"/>
</dbReference>
<keyword evidence="6" id="KW-0067">ATP-binding</keyword>
<dbReference type="GO" id="GO:0004707">
    <property type="term" value="F:MAP kinase activity"/>
    <property type="evidence" value="ECO:0007669"/>
    <property type="project" value="InterPro"/>
</dbReference>
<dbReference type="FunFam" id="3.30.200.20:FF:000046">
    <property type="entry name" value="Mitogen-activated protein kinase"/>
    <property type="match status" value="1"/>
</dbReference>
<dbReference type="InterPro" id="IPR008271">
    <property type="entry name" value="Ser/Thr_kinase_AS"/>
</dbReference>
<dbReference type="PANTHER" id="PTHR24055">
    <property type="entry name" value="MITOGEN-ACTIVATED PROTEIN KINASE"/>
    <property type="match status" value="1"/>
</dbReference>
<sequence>MHCLHSKACSSPTLPSSYKEPLVEILLVRVETPQDGKISSSVCEKFATFEGISRARRRRKMCSTVEQTPDELAFSFKKEERTSIPPGENGIGGVLSLCGNFAHYNIYGNEFVLTARYQPPLRPISKGAYGIVCAAFDSEANEEVAVKKIGTVFDNKIDAKRTLREIKLLRHLKHENIIALRDIIPPIKREEFDDVYIVTELMDTDLHQIIRSSQALTEEHCQYFLYQILRALKYIHSANVLHRDLKPSNLLVNANCDLKLCDFGLARTTSETDFMTEYVVTRWYRAPELLLNASDYTAAIDIWSVGCIYMELLDRKPLLPGKDYVHQLRSIIDLIGLPNDSDLGFVKSENARKYLQQLPRNDVIPLAEKFPEISPLAIDLMQKMLTFDPSKRISAEEALAHPYMVKLHDEVDEPKCPTPYVVEFDELSLTEKEIKDLIYEEAMHYYPHLRS</sequence>
<keyword evidence="4" id="KW-0547">Nucleotide-binding</keyword>
<name>A0A9D4UNV4_ADICA</name>
<keyword evidence="3" id="KW-0808">Transferase</keyword>
<dbReference type="FunFam" id="1.10.510.10:FF:000013">
    <property type="entry name" value="Mitogen-activated protein kinase"/>
    <property type="match status" value="1"/>
</dbReference>
<accession>A0A9D4UNV4</accession>
<evidence type="ECO:0000256" key="2">
    <source>
        <dbReference type="ARBA" id="ARBA00022527"/>
    </source>
</evidence>
<evidence type="ECO:0000313" key="9">
    <source>
        <dbReference type="Proteomes" id="UP000886520"/>
    </source>
</evidence>
<dbReference type="Pfam" id="PF00069">
    <property type="entry name" value="Pkinase"/>
    <property type="match status" value="1"/>
</dbReference>
<gene>
    <name evidence="8" type="ORF">GOP47_0013338</name>
</gene>
<dbReference type="PROSITE" id="PS00108">
    <property type="entry name" value="PROTEIN_KINASE_ST"/>
    <property type="match status" value="1"/>
</dbReference>
<reference evidence="8" key="1">
    <citation type="submission" date="2021-01" db="EMBL/GenBank/DDBJ databases">
        <title>Adiantum capillus-veneris genome.</title>
        <authorList>
            <person name="Fang Y."/>
            <person name="Liao Q."/>
        </authorList>
    </citation>
    <scope>NUCLEOTIDE SEQUENCE</scope>
    <source>
        <strain evidence="8">H3</strain>
        <tissue evidence="8">Leaf</tissue>
    </source>
</reference>
<dbReference type="PROSITE" id="PS50011">
    <property type="entry name" value="PROTEIN_KINASE_DOM"/>
    <property type="match status" value="1"/>
</dbReference>
<dbReference type="InterPro" id="IPR011009">
    <property type="entry name" value="Kinase-like_dom_sf"/>
</dbReference>
<keyword evidence="9" id="KW-1185">Reference proteome</keyword>
<keyword evidence="2" id="KW-0723">Serine/threonine-protein kinase</keyword>
<evidence type="ECO:0000256" key="5">
    <source>
        <dbReference type="ARBA" id="ARBA00022777"/>
    </source>
</evidence>
<feature type="domain" description="Protein kinase" evidence="7">
    <location>
        <begin position="118"/>
        <end position="404"/>
    </location>
</feature>